<feature type="compositionally biased region" description="Basic residues" evidence="1">
    <location>
        <begin position="197"/>
        <end position="213"/>
    </location>
</feature>
<gene>
    <name evidence="2" type="ORF">CGOC_LOCUS639</name>
</gene>
<protein>
    <submittedName>
        <fullName evidence="2">Uncharacterized protein</fullName>
    </submittedName>
</protein>
<feature type="region of interest" description="Disordered" evidence="1">
    <location>
        <begin position="167"/>
        <end position="332"/>
    </location>
</feature>
<feature type="compositionally biased region" description="Polar residues" evidence="1">
    <location>
        <begin position="320"/>
        <end position="332"/>
    </location>
</feature>
<feature type="compositionally biased region" description="Basic and acidic residues" evidence="1">
    <location>
        <begin position="226"/>
        <end position="298"/>
    </location>
</feature>
<evidence type="ECO:0000313" key="2">
    <source>
        <dbReference type="EMBL" id="VDK45973.1"/>
    </source>
</evidence>
<name>A0A3P6QTC9_CYLGO</name>
<proteinExistence type="predicted"/>
<reference evidence="2 3" key="1">
    <citation type="submission" date="2018-11" db="EMBL/GenBank/DDBJ databases">
        <authorList>
            <consortium name="Pathogen Informatics"/>
        </authorList>
    </citation>
    <scope>NUCLEOTIDE SEQUENCE [LARGE SCALE GENOMIC DNA]</scope>
</reference>
<evidence type="ECO:0000256" key="1">
    <source>
        <dbReference type="SAM" id="MobiDB-lite"/>
    </source>
</evidence>
<evidence type="ECO:0000313" key="3">
    <source>
        <dbReference type="Proteomes" id="UP000271889"/>
    </source>
</evidence>
<dbReference type="EMBL" id="UYRV01000963">
    <property type="protein sequence ID" value="VDK45973.1"/>
    <property type="molecule type" value="Genomic_DNA"/>
</dbReference>
<organism evidence="2 3">
    <name type="scientific">Cylicostephanus goldi</name>
    <name type="common">Nematode worm</name>
    <dbReference type="NCBI Taxonomy" id="71465"/>
    <lineage>
        <taxon>Eukaryota</taxon>
        <taxon>Metazoa</taxon>
        <taxon>Ecdysozoa</taxon>
        <taxon>Nematoda</taxon>
        <taxon>Chromadorea</taxon>
        <taxon>Rhabditida</taxon>
        <taxon>Rhabditina</taxon>
        <taxon>Rhabditomorpha</taxon>
        <taxon>Strongyloidea</taxon>
        <taxon>Strongylidae</taxon>
        <taxon>Cylicostephanus</taxon>
    </lineage>
</organism>
<accession>A0A3P6QTC9</accession>
<dbReference type="AlphaFoldDB" id="A0A3P6QTC9"/>
<feature type="compositionally biased region" description="Basic and acidic residues" evidence="1">
    <location>
        <begin position="167"/>
        <end position="187"/>
    </location>
</feature>
<dbReference type="OrthoDB" id="5826594at2759"/>
<sequence length="412" mass="46201">MLTYPTITLPAIIEVSRDVKGDPCTVLRDALNAVKAHFAGTKSILGQIPIHFVVPVSEQPKDGCSVRSEFRKHFGGSANRFNIFLDIIAIENSMEIGDIGVRVKVPAWTNIETNVISLTTRINFKDMYKMDSVLQEYSGWIRTTIQGLQINDLFLLDDTTVHDLHTETETVKTEVKEHKTDAAKKTESPTPAPTKAFARRTSIHKTSRVRTARRAASAEKAPPEPPKTDTKPQKKEKPLATAKPMEKSTEKLKEKPKEKQKEKPTEKSKEKATGKQKEKPKEKATGKQKEKPKEEPSKNARPNPRRIALPPPKKLIKQAPSKTTARKPNSSNFADYGEVAPWFLPENDHVKEMNRKNWQTLTVAPLVPVSNHEGDVAMQESGAAAEIDVIEFNHCSDSRKYPVEMIFLDGFI</sequence>
<dbReference type="Proteomes" id="UP000271889">
    <property type="component" value="Unassembled WGS sequence"/>
</dbReference>
<keyword evidence="3" id="KW-1185">Reference proteome</keyword>